<evidence type="ECO:0000256" key="2">
    <source>
        <dbReference type="SAM" id="Phobius"/>
    </source>
</evidence>
<evidence type="ECO:0000313" key="4">
    <source>
        <dbReference type="Proteomes" id="UP000238220"/>
    </source>
</evidence>
<keyword evidence="2" id="KW-0472">Membrane</keyword>
<dbReference type="EMBL" id="PSNW01000004">
    <property type="protein sequence ID" value="PPE74213.1"/>
    <property type="molecule type" value="Genomic_DNA"/>
</dbReference>
<evidence type="ECO:0000313" key="3">
    <source>
        <dbReference type="EMBL" id="PPE74213.1"/>
    </source>
</evidence>
<keyword evidence="2" id="KW-1133">Transmembrane helix</keyword>
<dbReference type="Proteomes" id="UP000238220">
    <property type="component" value="Unassembled WGS sequence"/>
</dbReference>
<reference evidence="3 4" key="1">
    <citation type="submission" date="2018-02" db="EMBL/GenBank/DDBJ databases">
        <title>Genome sequencing of Solimonas sp. HR-BB.</title>
        <authorList>
            <person name="Lee Y."/>
            <person name="Jeon C.O."/>
        </authorList>
    </citation>
    <scope>NUCLEOTIDE SEQUENCE [LARGE SCALE GENOMIC DNA]</scope>
    <source>
        <strain evidence="3 4">HR-BB</strain>
    </source>
</reference>
<gene>
    <name evidence="3" type="ORF">C3942_09285</name>
</gene>
<feature type="transmembrane region" description="Helical" evidence="2">
    <location>
        <begin position="84"/>
        <end position="100"/>
    </location>
</feature>
<accession>A0A2S5TGV5</accession>
<evidence type="ECO:0000256" key="1">
    <source>
        <dbReference type="SAM" id="MobiDB-lite"/>
    </source>
</evidence>
<feature type="transmembrane region" description="Helical" evidence="2">
    <location>
        <begin position="59"/>
        <end position="77"/>
    </location>
</feature>
<name>A0A2S5TGV5_9GAMM</name>
<organism evidence="3 4">
    <name type="scientific">Solimonas fluminis</name>
    <dbReference type="NCBI Taxonomy" id="2086571"/>
    <lineage>
        <taxon>Bacteria</taxon>
        <taxon>Pseudomonadati</taxon>
        <taxon>Pseudomonadota</taxon>
        <taxon>Gammaproteobacteria</taxon>
        <taxon>Nevskiales</taxon>
        <taxon>Nevskiaceae</taxon>
        <taxon>Solimonas</taxon>
    </lineage>
</organism>
<dbReference type="RefSeq" id="WP_104230101.1">
    <property type="nucleotide sequence ID" value="NZ_PSNW01000004.1"/>
</dbReference>
<feature type="region of interest" description="Disordered" evidence="1">
    <location>
        <begin position="187"/>
        <end position="207"/>
    </location>
</feature>
<feature type="transmembrane region" description="Helical" evidence="2">
    <location>
        <begin position="28"/>
        <end position="47"/>
    </location>
</feature>
<keyword evidence="4" id="KW-1185">Reference proteome</keyword>
<keyword evidence="2" id="KW-0812">Transmembrane</keyword>
<comment type="caution">
    <text evidence="3">The sequence shown here is derived from an EMBL/GenBank/DDBJ whole genome shotgun (WGS) entry which is preliminary data.</text>
</comment>
<proteinExistence type="predicted"/>
<protein>
    <submittedName>
        <fullName evidence="3">Uncharacterized protein</fullName>
    </submittedName>
</protein>
<feature type="transmembrane region" description="Helical" evidence="2">
    <location>
        <begin position="158"/>
        <end position="173"/>
    </location>
</feature>
<sequence length="207" mass="21335">MQLETVISDAALCAAALAAMALARSRPLAVAGFAVIALAAAAGSLRYGPVPALQPWHQGLSFLAGTLGLPLVLLAYAGLGARRAAPAVGALLLFSAAAWIQPQARLLVGLATLLGWALLLWRERRLPPLVVPIGLGIVATLAAGAFAPRGRWPQVDSMHYALALAQLGFGAALRRREMMDNTTALPRQVASTGESCANRPSAAPPAP</sequence>
<feature type="transmembrane region" description="Helical" evidence="2">
    <location>
        <begin position="129"/>
        <end position="146"/>
    </location>
</feature>
<dbReference type="AlphaFoldDB" id="A0A2S5TGV5"/>
<feature type="transmembrane region" description="Helical" evidence="2">
    <location>
        <begin position="106"/>
        <end position="122"/>
    </location>
</feature>